<evidence type="ECO:0000313" key="1">
    <source>
        <dbReference type="EMBL" id="PPR89033.1"/>
    </source>
</evidence>
<protein>
    <submittedName>
        <fullName evidence="1">Uncharacterized protein</fullName>
    </submittedName>
</protein>
<dbReference type="EMBL" id="KZ668078">
    <property type="protein sequence ID" value="PPR89033.1"/>
    <property type="molecule type" value="Genomic_DNA"/>
</dbReference>
<sequence>MDQTLAYDLDIRQQLPRWEPESSAGRREVTPWIVFLFRGILPLLLVPEPSSRFNAVRSEEMLELASKYEYRIGRSNNEQPFLSSPSSSGNYSSRDYESILMSKVLWPTDVD</sequence>
<evidence type="ECO:0000313" key="2">
    <source>
        <dbReference type="Proteomes" id="UP000239757"/>
    </source>
</evidence>
<accession>A0A2P5WD71</accession>
<proteinExistence type="predicted"/>
<name>A0A2P5WD71_GOSBA</name>
<dbReference type="Proteomes" id="UP000239757">
    <property type="component" value="Unassembled WGS sequence"/>
</dbReference>
<organism evidence="1 2">
    <name type="scientific">Gossypium barbadense</name>
    <name type="common">Sea Island cotton</name>
    <name type="synonym">Hibiscus barbadensis</name>
    <dbReference type="NCBI Taxonomy" id="3634"/>
    <lineage>
        <taxon>Eukaryota</taxon>
        <taxon>Viridiplantae</taxon>
        <taxon>Streptophyta</taxon>
        <taxon>Embryophyta</taxon>
        <taxon>Tracheophyta</taxon>
        <taxon>Spermatophyta</taxon>
        <taxon>Magnoliopsida</taxon>
        <taxon>eudicotyledons</taxon>
        <taxon>Gunneridae</taxon>
        <taxon>Pentapetalae</taxon>
        <taxon>rosids</taxon>
        <taxon>malvids</taxon>
        <taxon>Malvales</taxon>
        <taxon>Malvaceae</taxon>
        <taxon>Malvoideae</taxon>
        <taxon>Gossypium</taxon>
    </lineage>
</organism>
<reference evidence="1 2" key="1">
    <citation type="submission" date="2015-01" db="EMBL/GenBank/DDBJ databases">
        <title>Genome of allotetraploid Gossypium barbadense reveals genomic plasticity and fiber elongation in cotton evolution.</title>
        <authorList>
            <person name="Chen X."/>
            <person name="Liu X."/>
            <person name="Zhao B."/>
            <person name="Zheng H."/>
            <person name="Hu Y."/>
            <person name="Lu G."/>
            <person name="Yang C."/>
            <person name="Chen J."/>
            <person name="Shan C."/>
            <person name="Zhang L."/>
            <person name="Zhou Y."/>
            <person name="Wang L."/>
            <person name="Guo W."/>
            <person name="Bai Y."/>
            <person name="Ruan J."/>
            <person name="Shangguan X."/>
            <person name="Mao Y."/>
            <person name="Jiang J."/>
            <person name="Zhu Y."/>
            <person name="Lei J."/>
            <person name="Kang H."/>
            <person name="Chen S."/>
            <person name="He X."/>
            <person name="Wang R."/>
            <person name="Wang Y."/>
            <person name="Chen J."/>
            <person name="Wang L."/>
            <person name="Yu S."/>
            <person name="Wang B."/>
            <person name="Wei J."/>
            <person name="Song S."/>
            <person name="Lu X."/>
            <person name="Gao Z."/>
            <person name="Gu W."/>
            <person name="Deng X."/>
            <person name="Ma D."/>
            <person name="Wang S."/>
            <person name="Liang W."/>
            <person name="Fang L."/>
            <person name="Cai C."/>
            <person name="Zhu X."/>
            <person name="Zhou B."/>
            <person name="Zhang Y."/>
            <person name="Chen Z."/>
            <person name="Xu S."/>
            <person name="Zhu R."/>
            <person name="Wang S."/>
            <person name="Zhang T."/>
            <person name="Zhao G."/>
        </authorList>
    </citation>
    <scope>NUCLEOTIDE SEQUENCE [LARGE SCALE GENOMIC DNA]</scope>
    <source>
        <strain evidence="2">cv. Xinhai21</strain>
        <tissue evidence="1">Leaf</tissue>
    </source>
</reference>
<dbReference type="AlphaFoldDB" id="A0A2P5WD71"/>
<gene>
    <name evidence="1" type="ORF">GOBAR_AA31653</name>
</gene>